<dbReference type="SUPFAM" id="SSF54211">
    <property type="entry name" value="Ribosomal protein S5 domain 2-like"/>
    <property type="match status" value="1"/>
</dbReference>
<dbReference type="PROSITE" id="PS50051">
    <property type="entry name" value="MCM_2"/>
    <property type="match status" value="1"/>
</dbReference>
<dbReference type="InterPro" id="IPR001208">
    <property type="entry name" value="MCM_dom"/>
</dbReference>
<dbReference type="GO" id="GO:0005524">
    <property type="term" value="F:ATP binding"/>
    <property type="evidence" value="ECO:0007669"/>
    <property type="project" value="UniProtKB-KW"/>
</dbReference>
<dbReference type="InterPro" id="IPR020568">
    <property type="entry name" value="Ribosomal_Su5_D2-typ_SF"/>
</dbReference>
<keyword evidence="2" id="KW-0547">Nucleotide-binding</keyword>
<accession>A0A1F7ICK9</accession>
<sequence length="506" mass="55907">MLAKVFSATTAGLDGELIEVEVDVAGKGFPTFTIVGLPSKSIDEAKDRVRTAIENVSFEMPDSRLTVNLAPADIPKEGSSLDLPIAVGILAACGYLIKDQLNKSLFIGELSLEGKTRRVPGVISIALLARKLRIENLYVPVENAKEAGLVNNLNIYPVRKLADLILHLNEQKLIPVQPKLKWQDVANKEEYDFDFADVKGQEQAKRALEIAAAGFHNILLKGPPGAGKTMLSRSFPSILPKMDRDDILEVSKIYSITGLLKDKFFIDKRPFRSPHHTTSRIGLIGGGTHPAPGEISLAHRGVLFLDEFPEFPRSVLESLRQPLEDGVVSISRAAGTLSFPSRFLLLAACNPCPCGYLGHPKRSCRCMPGAILKYRKRLSGPLLDRIDLHVDVPPVKEESLNLVAKAESSLKVRERVAAAVIRQYKRFKNSRVKTNGEMTSAQVRIYCQMSDDAQNLLKLAISRLSISARSYFKVIKVARTIADLNKKENIETLHISEALQYRAKED</sequence>
<dbReference type="InterPro" id="IPR014721">
    <property type="entry name" value="Ribsml_uS5_D2-typ_fold_subgr"/>
</dbReference>
<dbReference type="PANTHER" id="PTHR32039:SF7">
    <property type="entry name" value="COMPETENCE PROTEIN COMM"/>
    <property type="match status" value="1"/>
</dbReference>
<dbReference type="SUPFAM" id="SSF52540">
    <property type="entry name" value="P-loop containing nucleoside triphosphate hydrolases"/>
    <property type="match status" value="1"/>
</dbReference>
<organism evidence="5 6">
    <name type="scientific">Candidatus Roizmanbacteria bacterium RIFCSPLOWO2_01_FULL_35_13</name>
    <dbReference type="NCBI Taxonomy" id="1802055"/>
    <lineage>
        <taxon>Bacteria</taxon>
        <taxon>Candidatus Roizmaniibacteriota</taxon>
    </lineage>
</organism>
<dbReference type="Proteomes" id="UP000179270">
    <property type="component" value="Unassembled WGS sequence"/>
</dbReference>
<name>A0A1F7ICK9_9BACT</name>
<evidence type="ECO:0000259" key="4">
    <source>
        <dbReference type="PROSITE" id="PS50051"/>
    </source>
</evidence>
<evidence type="ECO:0000256" key="2">
    <source>
        <dbReference type="ARBA" id="ARBA00022741"/>
    </source>
</evidence>
<dbReference type="Pfam" id="PF01078">
    <property type="entry name" value="Mg_chelatase"/>
    <property type="match status" value="1"/>
</dbReference>
<dbReference type="SMART" id="SM00382">
    <property type="entry name" value="AAA"/>
    <property type="match status" value="1"/>
</dbReference>
<dbReference type="STRING" id="1802055.A3A74_02010"/>
<dbReference type="EMBL" id="MGAF01000022">
    <property type="protein sequence ID" value="OGK41097.1"/>
    <property type="molecule type" value="Genomic_DNA"/>
</dbReference>
<protein>
    <submittedName>
        <fullName evidence="5">Magnesium chelatase</fullName>
    </submittedName>
</protein>
<dbReference type="PANTHER" id="PTHR32039">
    <property type="entry name" value="MAGNESIUM-CHELATASE SUBUNIT CHLI"/>
    <property type="match status" value="1"/>
</dbReference>
<dbReference type="InterPro" id="IPR003593">
    <property type="entry name" value="AAA+_ATPase"/>
</dbReference>
<evidence type="ECO:0000313" key="5">
    <source>
        <dbReference type="EMBL" id="OGK41097.1"/>
    </source>
</evidence>
<reference evidence="5 6" key="1">
    <citation type="journal article" date="2016" name="Nat. Commun.">
        <title>Thousands of microbial genomes shed light on interconnected biogeochemical processes in an aquifer system.</title>
        <authorList>
            <person name="Anantharaman K."/>
            <person name="Brown C.T."/>
            <person name="Hug L.A."/>
            <person name="Sharon I."/>
            <person name="Castelle C.J."/>
            <person name="Probst A.J."/>
            <person name="Thomas B.C."/>
            <person name="Singh A."/>
            <person name="Wilkins M.J."/>
            <person name="Karaoz U."/>
            <person name="Brodie E.L."/>
            <person name="Williams K.H."/>
            <person name="Hubbard S.S."/>
            <person name="Banfield J.F."/>
        </authorList>
    </citation>
    <scope>NUCLEOTIDE SEQUENCE [LARGE SCALE GENOMIC DNA]</scope>
</reference>
<dbReference type="Pfam" id="PF13541">
    <property type="entry name" value="ChlI"/>
    <property type="match status" value="1"/>
</dbReference>
<comment type="caution">
    <text evidence="5">The sequence shown here is derived from an EMBL/GenBank/DDBJ whole genome shotgun (WGS) entry which is preliminary data.</text>
</comment>
<evidence type="ECO:0000256" key="1">
    <source>
        <dbReference type="ARBA" id="ARBA00006354"/>
    </source>
</evidence>
<dbReference type="Pfam" id="PF13335">
    <property type="entry name" value="Mg_chelatase_C"/>
    <property type="match status" value="1"/>
</dbReference>
<dbReference type="AlphaFoldDB" id="A0A1F7ICK9"/>
<feature type="domain" description="MCM C-terminal AAA(+) ATPase" evidence="4">
    <location>
        <begin position="293"/>
        <end position="388"/>
    </location>
</feature>
<dbReference type="InterPro" id="IPR027417">
    <property type="entry name" value="P-loop_NTPase"/>
</dbReference>
<dbReference type="Gene3D" id="3.30.230.10">
    <property type="match status" value="1"/>
</dbReference>
<dbReference type="InterPro" id="IPR004482">
    <property type="entry name" value="Mg_chelat-rel"/>
</dbReference>
<gene>
    <name evidence="5" type="ORF">A3A74_02010</name>
</gene>
<keyword evidence="3" id="KW-0067">ATP-binding</keyword>
<comment type="similarity">
    <text evidence="1">Belongs to the Mg-chelatase subunits D/I family. ComM subfamily.</text>
</comment>
<dbReference type="Gene3D" id="3.40.50.300">
    <property type="entry name" value="P-loop containing nucleotide triphosphate hydrolases"/>
    <property type="match status" value="1"/>
</dbReference>
<dbReference type="InterPro" id="IPR000523">
    <property type="entry name" value="Mg_chelatse_chII-like_cat_dom"/>
</dbReference>
<dbReference type="NCBIfam" id="TIGR00368">
    <property type="entry name" value="YifB family Mg chelatase-like AAA ATPase"/>
    <property type="match status" value="1"/>
</dbReference>
<dbReference type="InterPro" id="IPR025158">
    <property type="entry name" value="Mg_chelat-rel_C"/>
</dbReference>
<evidence type="ECO:0000313" key="6">
    <source>
        <dbReference type="Proteomes" id="UP000179270"/>
    </source>
</evidence>
<evidence type="ECO:0000256" key="3">
    <source>
        <dbReference type="ARBA" id="ARBA00022840"/>
    </source>
</evidence>
<dbReference type="GO" id="GO:0003677">
    <property type="term" value="F:DNA binding"/>
    <property type="evidence" value="ECO:0007669"/>
    <property type="project" value="InterPro"/>
</dbReference>
<dbReference type="PRINTS" id="PR01657">
    <property type="entry name" value="MCMFAMILY"/>
</dbReference>
<dbReference type="InterPro" id="IPR045006">
    <property type="entry name" value="CHLI-like"/>
</dbReference>
<proteinExistence type="inferred from homology"/>